<protein>
    <submittedName>
        <fullName evidence="2">Uncharacterized protein</fullName>
    </submittedName>
</protein>
<evidence type="ECO:0000313" key="3">
    <source>
        <dbReference type="Proteomes" id="UP001596292"/>
    </source>
</evidence>
<evidence type="ECO:0000256" key="1">
    <source>
        <dbReference type="SAM" id="MobiDB-lite"/>
    </source>
</evidence>
<name>A0ABW2BJF9_9HYPH</name>
<proteinExistence type="predicted"/>
<dbReference type="Proteomes" id="UP001596292">
    <property type="component" value="Unassembled WGS sequence"/>
</dbReference>
<dbReference type="RefSeq" id="WP_378970459.1">
    <property type="nucleotide sequence ID" value="NZ_JBHSWN010000001.1"/>
</dbReference>
<gene>
    <name evidence="2" type="ORF">ACFQE0_13655</name>
</gene>
<feature type="compositionally biased region" description="Low complexity" evidence="1">
    <location>
        <begin position="86"/>
        <end position="96"/>
    </location>
</feature>
<evidence type="ECO:0000313" key="2">
    <source>
        <dbReference type="EMBL" id="MFC6790554.1"/>
    </source>
</evidence>
<organism evidence="2 3">
    <name type="scientific">Methylobacterium komagatae</name>
    <dbReference type="NCBI Taxonomy" id="374425"/>
    <lineage>
        <taxon>Bacteria</taxon>
        <taxon>Pseudomonadati</taxon>
        <taxon>Pseudomonadota</taxon>
        <taxon>Alphaproteobacteria</taxon>
        <taxon>Hyphomicrobiales</taxon>
        <taxon>Methylobacteriaceae</taxon>
        <taxon>Methylobacterium</taxon>
    </lineage>
</organism>
<comment type="caution">
    <text evidence="2">The sequence shown here is derived from an EMBL/GenBank/DDBJ whole genome shotgun (WGS) entry which is preliminary data.</text>
</comment>
<keyword evidence="3" id="KW-1185">Reference proteome</keyword>
<dbReference type="EMBL" id="JBHSWN010000001">
    <property type="protein sequence ID" value="MFC6790554.1"/>
    <property type="molecule type" value="Genomic_DNA"/>
</dbReference>
<feature type="region of interest" description="Disordered" evidence="1">
    <location>
        <begin position="77"/>
        <end position="96"/>
    </location>
</feature>
<reference evidence="3" key="1">
    <citation type="journal article" date="2019" name="Int. J. Syst. Evol. Microbiol.">
        <title>The Global Catalogue of Microorganisms (GCM) 10K type strain sequencing project: providing services to taxonomists for standard genome sequencing and annotation.</title>
        <authorList>
            <consortium name="The Broad Institute Genomics Platform"/>
            <consortium name="The Broad Institute Genome Sequencing Center for Infectious Disease"/>
            <person name="Wu L."/>
            <person name="Ma J."/>
        </authorList>
    </citation>
    <scope>NUCLEOTIDE SEQUENCE [LARGE SCALE GENOMIC DNA]</scope>
    <source>
        <strain evidence="3">CCUG 48316</strain>
    </source>
</reference>
<accession>A0ABW2BJF9</accession>
<sequence>MTDPHMISDAALDALYSDDDTLARAFACEHTGDMTRETWARIQADKPAQARPFLLALKRGLYRETGEYTQAALNARMARKPRPKARPMAGPWCGWR</sequence>